<evidence type="ECO:0000313" key="4">
    <source>
        <dbReference type="EMBL" id="KAK2980642.1"/>
    </source>
</evidence>
<feature type="compositionally biased region" description="Polar residues" evidence="1">
    <location>
        <begin position="130"/>
        <end position="143"/>
    </location>
</feature>
<dbReference type="GO" id="GO:0010087">
    <property type="term" value="P:phloem or xylem histogenesis"/>
    <property type="evidence" value="ECO:0007669"/>
    <property type="project" value="TreeGrafter"/>
</dbReference>
<feature type="domain" description="Pleckstrin-like plant" evidence="3">
    <location>
        <begin position="377"/>
        <end position="474"/>
    </location>
</feature>
<dbReference type="Pfam" id="PF05703">
    <property type="entry name" value="Auxin_canalis"/>
    <property type="match status" value="1"/>
</dbReference>
<dbReference type="PANTHER" id="PTHR31351:SF4">
    <property type="entry name" value="AUXIN CANALIZATION PROTEIN (DUF828)"/>
    <property type="match status" value="1"/>
</dbReference>
<evidence type="ECO:0000259" key="2">
    <source>
        <dbReference type="Pfam" id="PF05703"/>
    </source>
</evidence>
<dbReference type="Pfam" id="PF08458">
    <property type="entry name" value="PH_2"/>
    <property type="match status" value="1"/>
</dbReference>
<protein>
    <recommendedName>
        <fullName evidence="6">VAN3-binding protein</fullName>
    </recommendedName>
</protein>
<comment type="caution">
    <text evidence="4">The sequence shown here is derived from an EMBL/GenBank/DDBJ whole genome shotgun (WGS) entry which is preliminary data.</text>
</comment>
<dbReference type="InterPro" id="IPR040269">
    <property type="entry name" value="VAB"/>
</dbReference>
<dbReference type="GO" id="GO:0009734">
    <property type="term" value="P:auxin-activated signaling pathway"/>
    <property type="evidence" value="ECO:0007669"/>
    <property type="project" value="TreeGrafter"/>
</dbReference>
<dbReference type="InterPro" id="IPR013666">
    <property type="entry name" value="PH_pln"/>
</dbReference>
<evidence type="ECO:0008006" key="6">
    <source>
        <dbReference type="Google" id="ProtNLM"/>
    </source>
</evidence>
<name>A0AA88UMF2_9ASTE</name>
<evidence type="ECO:0000256" key="1">
    <source>
        <dbReference type="SAM" id="MobiDB-lite"/>
    </source>
</evidence>
<dbReference type="EMBL" id="JAVXUO010001613">
    <property type="protein sequence ID" value="KAK2980642.1"/>
    <property type="molecule type" value="Genomic_DNA"/>
</dbReference>
<dbReference type="Proteomes" id="UP001187471">
    <property type="component" value="Unassembled WGS sequence"/>
</dbReference>
<sequence>MDPVQPAFLFRPPETPKEPMEFLSRSWSISALEVSKALAPPPPQTLSKTFSGIVNGGSGTIPEEFAGEAEAATVSGNPFSFASSETCQLVMERIMSQSVSSKLFLGIPAFLGAMKMEAQSTLALGRQEVSPRTSGRLSHSSGPLTAGGSLSDSPPVSPSEVDDIKYCRLSNQVNTTQYRGGAAAGAAVGGGGRTVGRWLKDRREKKKEEARAQNAQVHAAVSVAGVAAAVAAIAAATAASSGSRKDEHTAKTDMAVASAAALVAAQCVEAAEGMGAEREHLASVVSSAVNVRSAGDIMTLTAAAATALRGVATLKARALKEVWNIAAVIPVEKGVGVGGGGNGGSNGSSNGSFSGELLPEENFLGICSRELLARGCELLKRTRKGDLHWKIVSVYINKMGQVMLKMKSRHVAGTITKKKKNVVLEVLKDMPAWPGRHLLEGGEHRRYFALKTVLRGVVEFECRNEREYDIWTQELCVLNVSTPKNLEKMYLKSLSNMAFMTSSRGSLSSRI</sequence>
<keyword evidence="5" id="KW-1185">Reference proteome</keyword>
<accession>A0AA88UMF2</accession>
<dbReference type="PANTHER" id="PTHR31351">
    <property type="entry name" value="EXPRESSED PROTEIN"/>
    <property type="match status" value="1"/>
</dbReference>
<feature type="domain" description="VAN3-binding protein-like auxin canalisation" evidence="2">
    <location>
        <begin position="13"/>
        <end position="334"/>
    </location>
</feature>
<dbReference type="AlphaFoldDB" id="A0AA88UMF2"/>
<dbReference type="InterPro" id="IPR008546">
    <property type="entry name" value="VAN3-bd-like_auxin_canal"/>
</dbReference>
<evidence type="ECO:0000259" key="3">
    <source>
        <dbReference type="Pfam" id="PF08458"/>
    </source>
</evidence>
<gene>
    <name evidence="4" type="ORF">RJ640_011450</name>
</gene>
<reference evidence="4" key="1">
    <citation type="submission" date="2022-12" db="EMBL/GenBank/DDBJ databases">
        <title>Draft genome assemblies for two species of Escallonia (Escalloniales).</title>
        <authorList>
            <person name="Chanderbali A."/>
            <person name="Dervinis C."/>
            <person name="Anghel I."/>
            <person name="Soltis D."/>
            <person name="Soltis P."/>
            <person name="Zapata F."/>
        </authorList>
    </citation>
    <scope>NUCLEOTIDE SEQUENCE</scope>
    <source>
        <strain evidence="4">UCBG92.1500</strain>
        <tissue evidence="4">Leaf</tissue>
    </source>
</reference>
<organism evidence="4 5">
    <name type="scientific">Escallonia rubra</name>
    <dbReference type="NCBI Taxonomy" id="112253"/>
    <lineage>
        <taxon>Eukaryota</taxon>
        <taxon>Viridiplantae</taxon>
        <taxon>Streptophyta</taxon>
        <taxon>Embryophyta</taxon>
        <taxon>Tracheophyta</taxon>
        <taxon>Spermatophyta</taxon>
        <taxon>Magnoliopsida</taxon>
        <taxon>eudicotyledons</taxon>
        <taxon>Gunneridae</taxon>
        <taxon>Pentapetalae</taxon>
        <taxon>asterids</taxon>
        <taxon>campanulids</taxon>
        <taxon>Escalloniales</taxon>
        <taxon>Escalloniaceae</taxon>
        <taxon>Escallonia</taxon>
    </lineage>
</organism>
<feature type="region of interest" description="Disordered" evidence="1">
    <location>
        <begin position="124"/>
        <end position="161"/>
    </location>
</feature>
<proteinExistence type="predicted"/>
<evidence type="ECO:0000313" key="5">
    <source>
        <dbReference type="Proteomes" id="UP001187471"/>
    </source>
</evidence>
<dbReference type="GO" id="GO:0010305">
    <property type="term" value="P:leaf vascular tissue pattern formation"/>
    <property type="evidence" value="ECO:0007669"/>
    <property type="project" value="TreeGrafter"/>
</dbReference>